<evidence type="ECO:0000256" key="3">
    <source>
        <dbReference type="ARBA" id="ARBA00023163"/>
    </source>
</evidence>
<dbReference type="AlphaFoldDB" id="A0A6N2ML88"/>
<dbReference type="Gene3D" id="1.10.20.10">
    <property type="entry name" value="Histone, subunit A"/>
    <property type="match status" value="1"/>
</dbReference>
<keyword evidence="4" id="KW-0539">Nucleus</keyword>
<dbReference type="GO" id="GO:0005669">
    <property type="term" value="C:transcription factor TFIID complex"/>
    <property type="evidence" value="ECO:0007669"/>
    <property type="project" value="InterPro"/>
</dbReference>
<sequence>MSRRGSIFDSSSGRFACRSNRTPYRMNMNATTSRQLDPNDLHDHYIPGVESTFPQEEDYGFQHLLATQGYASVAGDNYDKEHDINDQVERDGRNVRSSENEDCLQSNNGSTSSPNNVCIKRKSFDIEIDPLTRKGQLSLFNNSSCGREIGNILRSNFKGPCPSWEKVDSMYKDELFKEFKKKYAFPEEDEEIVRNIWEDKAQISLNQQLARARNKALRSESSKHNRLKQTDGTISSHYGGSQEQAGRKELPWDDVFSILHQNVNETGTFIDNRSKTVVKNYRNEMIEKYRPNRDLHPSFDGGACKGRVYDAPRMPKSKVSASSSSHTYSVQFKYPSTTIHELKEELKEKDALLSNMQHQIDSITDYLRSHHESYVRSEYMSQGMPTPVDTMSSHTMAPMGPISSPVYRPRPHLPNSVADHRVTLAETSLLFHDTIHPITLKSKPHKKPIKTHFRKPAAAENPSDYAFKITETAVLQICQSLGFKTTQLSALETLTHVATLCLQILAKRAVSYSIASNRTQANIFDIINSLHDMSSVRGFTGGSTLHCNSCGMSLLRSSVLKNIKSFVEFSDEIPFARPIPRGKSISLRRNSIPLDLDELDSRGLHIPRWLPRCPDDSYNKCGDRREKKREGEVVLWEKSDLVGGGNEFKGISRENKNRSGGGGDLSVERGRAEIGEVSITGVKNMLKDVKPNSSDGNYEVNIFYQNPDWSLRGKTMEI</sequence>
<evidence type="ECO:0000256" key="2">
    <source>
        <dbReference type="ARBA" id="ARBA00023015"/>
    </source>
</evidence>
<dbReference type="InterPro" id="IPR037818">
    <property type="entry name" value="TAF8"/>
</dbReference>
<organism evidence="7">
    <name type="scientific">Salix viminalis</name>
    <name type="common">Common osier</name>
    <name type="synonym">Basket willow</name>
    <dbReference type="NCBI Taxonomy" id="40686"/>
    <lineage>
        <taxon>Eukaryota</taxon>
        <taxon>Viridiplantae</taxon>
        <taxon>Streptophyta</taxon>
        <taxon>Embryophyta</taxon>
        <taxon>Tracheophyta</taxon>
        <taxon>Spermatophyta</taxon>
        <taxon>Magnoliopsida</taxon>
        <taxon>eudicotyledons</taxon>
        <taxon>Gunneridae</taxon>
        <taxon>Pentapetalae</taxon>
        <taxon>rosids</taxon>
        <taxon>fabids</taxon>
        <taxon>Malpighiales</taxon>
        <taxon>Salicaceae</taxon>
        <taxon>Saliceae</taxon>
        <taxon>Salix</taxon>
    </lineage>
</organism>
<evidence type="ECO:0000256" key="5">
    <source>
        <dbReference type="SAM" id="MobiDB-lite"/>
    </source>
</evidence>
<dbReference type="InterPro" id="IPR006565">
    <property type="entry name" value="BTP"/>
</dbReference>
<accession>A0A6N2ML88</accession>
<dbReference type="PANTHER" id="PTHR46338">
    <property type="entry name" value="TRANSCRIPTION INITIATION FACTOR TFIID SUBUNIT 8"/>
    <property type="match status" value="1"/>
</dbReference>
<protein>
    <recommendedName>
        <fullName evidence="6">Bromodomain associated domain-containing protein</fullName>
    </recommendedName>
</protein>
<dbReference type="SMART" id="SM00576">
    <property type="entry name" value="BTP"/>
    <property type="match status" value="1"/>
</dbReference>
<dbReference type="InterPro" id="IPR009072">
    <property type="entry name" value="Histone-fold"/>
</dbReference>
<feature type="region of interest" description="Disordered" evidence="5">
    <location>
        <begin position="217"/>
        <end position="244"/>
    </location>
</feature>
<evidence type="ECO:0000313" key="7">
    <source>
        <dbReference type="EMBL" id="VFU54433.1"/>
    </source>
</evidence>
<reference evidence="7" key="1">
    <citation type="submission" date="2019-03" db="EMBL/GenBank/DDBJ databases">
        <authorList>
            <person name="Mank J."/>
            <person name="Almeida P."/>
        </authorList>
    </citation>
    <scope>NUCLEOTIDE SEQUENCE</scope>
    <source>
        <strain evidence="7">78183</strain>
    </source>
</reference>
<feature type="compositionally biased region" description="Basic and acidic residues" evidence="5">
    <location>
        <begin position="87"/>
        <end position="99"/>
    </location>
</feature>
<keyword evidence="3" id="KW-0804">Transcription</keyword>
<dbReference type="EMBL" id="CAADRP010001841">
    <property type="protein sequence ID" value="VFU54433.1"/>
    <property type="molecule type" value="Genomic_DNA"/>
</dbReference>
<dbReference type="PANTHER" id="PTHR46338:SF13">
    <property type="entry name" value="TRANSCRIPTION INITIATION FACTOR TFIID SUBUNIT 8-LIKE"/>
    <property type="match status" value="1"/>
</dbReference>
<proteinExistence type="predicted"/>
<feature type="domain" description="Bromodomain associated" evidence="6">
    <location>
        <begin position="463"/>
        <end position="539"/>
    </location>
</feature>
<name>A0A6N2ML88_SALVM</name>
<evidence type="ECO:0000259" key="6">
    <source>
        <dbReference type="SMART" id="SM00576"/>
    </source>
</evidence>
<dbReference type="Pfam" id="PF07524">
    <property type="entry name" value="Bromo_TP"/>
    <property type="match status" value="1"/>
</dbReference>
<gene>
    <name evidence="7" type="ORF">SVIM_LOCUS380346</name>
</gene>
<feature type="compositionally biased region" description="Polar residues" evidence="5">
    <location>
        <begin position="230"/>
        <end position="244"/>
    </location>
</feature>
<feature type="region of interest" description="Disordered" evidence="5">
    <location>
        <begin position="87"/>
        <end position="116"/>
    </location>
</feature>
<feature type="compositionally biased region" description="Polar residues" evidence="5">
    <location>
        <begin position="103"/>
        <end position="116"/>
    </location>
</feature>
<comment type="subcellular location">
    <subcellularLocation>
        <location evidence="1">Nucleus</location>
    </subcellularLocation>
</comment>
<feature type="region of interest" description="Disordered" evidence="5">
    <location>
        <begin position="648"/>
        <end position="669"/>
    </location>
</feature>
<evidence type="ECO:0000256" key="1">
    <source>
        <dbReference type="ARBA" id="ARBA00004123"/>
    </source>
</evidence>
<keyword evidence="2" id="KW-0805">Transcription regulation</keyword>
<evidence type="ECO:0000256" key="4">
    <source>
        <dbReference type="ARBA" id="ARBA00023242"/>
    </source>
</evidence>
<dbReference type="GO" id="GO:0046982">
    <property type="term" value="F:protein heterodimerization activity"/>
    <property type="evidence" value="ECO:0007669"/>
    <property type="project" value="InterPro"/>
</dbReference>